<protein>
    <submittedName>
        <fullName evidence="2">Uncharacterized protein</fullName>
    </submittedName>
</protein>
<dbReference type="EMBL" id="BARS01015521">
    <property type="protein sequence ID" value="GAF91398.1"/>
    <property type="molecule type" value="Genomic_DNA"/>
</dbReference>
<gene>
    <name evidence="2" type="ORF">S01H1_25672</name>
</gene>
<evidence type="ECO:0000313" key="2">
    <source>
        <dbReference type="EMBL" id="GAF91398.1"/>
    </source>
</evidence>
<reference evidence="2" key="1">
    <citation type="journal article" date="2014" name="Front. Microbiol.">
        <title>High frequency of phylogenetically diverse reductive dehalogenase-homologous genes in deep subseafloor sedimentary metagenomes.</title>
        <authorList>
            <person name="Kawai M."/>
            <person name="Futagami T."/>
            <person name="Toyoda A."/>
            <person name="Takaki Y."/>
            <person name="Nishi S."/>
            <person name="Hori S."/>
            <person name="Arai W."/>
            <person name="Tsubouchi T."/>
            <person name="Morono Y."/>
            <person name="Uchiyama I."/>
            <person name="Ito T."/>
            <person name="Fujiyama A."/>
            <person name="Inagaki F."/>
            <person name="Takami H."/>
        </authorList>
    </citation>
    <scope>NUCLEOTIDE SEQUENCE</scope>
    <source>
        <strain evidence="2">Expedition CK06-06</strain>
    </source>
</reference>
<feature type="region of interest" description="Disordered" evidence="1">
    <location>
        <begin position="32"/>
        <end position="55"/>
    </location>
</feature>
<name>X0TCY8_9ZZZZ</name>
<evidence type="ECO:0000256" key="1">
    <source>
        <dbReference type="SAM" id="MobiDB-lite"/>
    </source>
</evidence>
<accession>X0TCY8</accession>
<dbReference type="AlphaFoldDB" id="X0TCY8"/>
<comment type="caution">
    <text evidence="2">The sequence shown here is derived from an EMBL/GenBank/DDBJ whole genome shotgun (WGS) entry which is preliminary data.</text>
</comment>
<organism evidence="2">
    <name type="scientific">marine sediment metagenome</name>
    <dbReference type="NCBI Taxonomy" id="412755"/>
    <lineage>
        <taxon>unclassified sequences</taxon>
        <taxon>metagenomes</taxon>
        <taxon>ecological metagenomes</taxon>
    </lineage>
</organism>
<proteinExistence type="predicted"/>
<sequence length="55" mass="6009">MENPSQQLRPRVTGPDDQCATSLRAKVCTCEGMSNKPFRNPGSGNSNQAKREIDS</sequence>